<feature type="compositionally biased region" description="Polar residues" evidence="7">
    <location>
        <begin position="139"/>
        <end position="162"/>
    </location>
</feature>
<dbReference type="PRINTS" id="PR00716">
    <property type="entry name" value="MPIPHPHTASE"/>
</dbReference>
<evidence type="ECO:0000256" key="1">
    <source>
        <dbReference type="ARBA" id="ARBA00011065"/>
    </source>
</evidence>
<dbReference type="GO" id="GO:0009794">
    <property type="term" value="P:regulation of mitotic cell cycle, embryonic"/>
    <property type="evidence" value="ECO:0007669"/>
    <property type="project" value="UniProtKB-ARBA"/>
</dbReference>
<evidence type="ECO:0000256" key="5">
    <source>
        <dbReference type="ARBA" id="ARBA00023306"/>
    </source>
</evidence>
<proteinExistence type="inferred from homology"/>
<dbReference type="EMBL" id="JAODUP010000571">
    <property type="protein sequence ID" value="KAK2147082.1"/>
    <property type="molecule type" value="Genomic_DNA"/>
</dbReference>
<dbReference type="PANTHER" id="PTHR10828">
    <property type="entry name" value="M-PHASE INDUCER PHOSPHATASE DUAL SPECIFICITY PHOSPHATASE CDC25"/>
    <property type="match status" value="1"/>
</dbReference>
<evidence type="ECO:0000256" key="6">
    <source>
        <dbReference type="RuleBase" id="RU368028"/>
    </source>
</evidence>
<evidence type="ECO:0000256" key="3">
    <source>
        <dbReference type="ARBA" id="ARBA00022801"/>
    </source>
</evidence>
<keyword evidence="5 6" id="KW-0131">Cell cycle</keyword>
<feature type="compositionally biased region" description="Polar residues" evidence="7">
    <location>
        <begin position="58"/>
        <end position="68"/>
    </location>
</feature>
<dbReference type="GO" id="GO:0032502">
    <property type="term" value="P:developmental process"/>
    <property type="evidence" value="ECO:0007669"/>
    <property type="project" value="UniProtKB-ARBA"/>
</dbReference>
<keyword evidence="2 6" id="KW-0132">Cell division</keyword>
<dbReference type="AlphaFoldDB" id="A0AAD9MV93"/>
<dbReference type="GO" id="GO:0010971">
    <property type="term" value="P:positive regulation of G2/M transition of mitotic cell cycle"/>
    <property type="evidence" value="ECO:0007669"/>
    <property type="project" value="TreeGrafter"/>
</dbReference>
<dbReference type="FunFam" id="3.40.250.10:FF:000036">
    <property type="entry name" value="M-phase inducer phosphatase"/>
    <property type="match status" value="1"/>
</dbReference>
<comment type="caution">
    <text evidence="9">The sequence shown here is derived from an EMBL/GenBank/DDBJ whole genome shotgun (WGS) entry which is preliminary data.</text>
</comment>
<dbReference type="Proteomes" id="UP001208570">
    <property type="component" value="Unassembled WGS sequence"/>
</dbReference>
<comment type="catalytic activity">
    <reaction evidence="6">
        <text>O-phospho-L-tyrosyl-[protein] + H2O = L-tyrosyl-[protein] + phosphate</text>
        <dbReference type="Rhea" id="RHEA:10684"/>
        <dbReference type="Rhea" id="RHEA-COMP:10136"/>
        <dbReference type="Rhea" id="RHEA-COMP:20101"/>
        <dbReference type="ChEBI" id="CHEBI:15377"/>
        <dbReference type="ChEBI" id="CHEBI:43474"/>
        <dbReference type="ChEBI" id="CHEBI:46858"/>
        <dbReference type="ChEBI" id="CHEBI:61978"/>
        <dbReference type="EC" id="3.1.3.48"/>
    </reaction>
</comment>
<keyword evidence="6" id="KW-0498">Mitosis</keyword>
<dbReference type="CDD" id="cd01530">
    <property type="entry name" value="Cdc25"/>
    <property type="match status" value="1"/>
</dbReference>
<organism evidence="9 10">
    <name type="scientific">Paralvinella palmiformis</name>
    <dbReference type="NCBI Taxonomy" id="53620"/>
    <lineage>
        <taxon>Eukaryota</taxon>
        <taxon>Metazoa</taxon>
        <taxon>Spiralia</taxon>
        <taxon>Lophotrochozoa</taxon>
        <taxon>Annelida</taxon>
        <taxon>Polychaeta</taxon>
        <taxon>Sedentaria</taxon>
        <taxon>Canalipalpata</taxon>
        <taxon>Terebellida</taxon>
        <taxon>Terebelliformia</taxon>
        <taxon>Alvinellidae</taxon>
        <taxon>Paralvinella</taxon>
    </lineage>
</organism>
<sequence length="525" mass="59253">MASDQTSSPPDYIEKWSPPGYIMDWSSLEIRSAAFRRFKSLPRPFADLDDTPDKCPSVQRSLSPSSFSPECLGQNVVSPPGGRRQRGVSTSSGNTDQFSLHDDEESSQDSGLGLDKAQSPFAKPCAPAPRVPVPRSRVLSDNTNILNAASPKIRQSSSSPDFTQHFKANPLKKESPDKLRKSSLTCSPETDEGDDGFLDLLETDDDDEIPKGLEGLIHNPVLSTGRSKQHAFKIISEFTPGLSSYNQENIRTRKTASRRGLFRSPSTPACINDQCSPLGQTTRNQDNNNAVLYKKRKSISGHSEIELNKADKLPRCSSEAEIISVLDAYDTDNVIGDFTKPYCLPTIVGSHRDLKCITPDTLAQVIEGHYNDTVERFTIIDCRYPYEFEGGHIKNAVNIWERSNMIEFHKTNDKPSTIARRNIIIFHCEFSSERAPKMSRFLREIDRASNKECYPSLGFPELYTLEGGYKAFYNKHKELCEPQKYKPMLHENHIQDLRHFRAKSKSWAGEKESKTSFRNYKQYSF</sequence>
<dbReference type="GO" id="GO:0110032">
    <property type="term" value="P:positive regulation of G2/MI transition of meiotic cell cycle"/>
    <property type="evidence" value="ECO:0007669"/>
    <property type="project" value="TreeGrafter"/>
</dbReference>
<dbReference type="InterPro" id="IPR001763">
    <property type="entry name" value="Rhodanese-like_dom"/>
</dbReference>
<dbReference type="PROSITE" id="PS50206">
    <property type="entry name" value="RHODANESE_3"/>
    <property type="match status" value="1"/>
</dbReference>
<dbReference type="SUPFAM" id="SSF52821">
    <property type="entry name" value="Rhodanese/Cell cycle control phosphatase"/>
    <property type="match status" value="1"/>
</dbReference>
<feature type="region of interest" description="Disordered" evidence="7">
    <location>
        <begin position="42"/>
        <end position="195"/>
    </location>
</feature>
<reference evidence="9" key="1">
    <citation type="journal article" date="2023" name="Mol. Biol. Evol.">
        <title>Third-Generation Sequencing Reveals the Adaptive Role of the Epigenome in Three Deep-Sea Polychaetes.</title>
        <authorList>
            <person name="Perez M."/>
            <person name="Aroh O."/>
            <person name="Sun Y."/>
            <person name="Lan Y."/>
            <person name="Juniper S.K."/>
            <person name="Young C.R."/>
            <person name="Angers B."/>
            <person name="Qian P.Y."/>
        </authorList>
    </citation>
    <scope>NUCLEOTIDE SEQUENCE</scope>
    <source>
        <strain evidence="9">P08H-3</strain>
    </source>
</reference>
<dbReference type="InterPro" id="IPR036873">
    <property type="entry name" value="Rhodanese-like_dom_sf"/>
</dbReference>
<keyword evidence="10" id="KW-1185">Reference proteome</keyword>
<name>A0AAD9MV93_9ANNE</name>
<keyword evidence="3 6" id="KW-0378">Hydrolase</keyword>
<dbReference type="EC" id="3.1.3.48" evidence="6"/>
<dbReference type="GO" id="GO:0000086">
    <property type="term" value="P:G2/M transition of mitotic cell cycle"/>
    <property type="evidence" value="ECO:0007669"/>
    <property type="project" value="TreeGrafter"/>
</dbReference>
<dbReference type="Pfam" id="PF00581">
    <property type="entry name" value="Rhodanese"/>
    <property type="match status" value="1"/>
</dbReference>
<evidence type="ECO:0000259" key="8">
    <source>
        <dbReference type="PROSITE" id="PS50206"/>
    </source>
</evidence>
<dbReference type="SMART" id="SM00450">
    <property type="entry name" value="RHOD"/>
    <property type="match status" value="1"/>
</dbReference>
<protein>
    <recommendedName>
        <fullName evidence="6">M-phase inducer phosphatase</fullName>
        <ecNumber evidence="6">3.1.3.48</ecNumber>
    </recommendedName>
</protein>
<feature type="domain" description="Rhodanese" evidence="8">
    <location>
        <begin position="373"/>
        <end position="481"/>
    </location>
</feature>
<evidence type="ECO:0000313" key="9">
    <source>
        <dbReference type="EMBL" id="KAK2147082.1"/>
    </source>
</evidence>
<evidence type="ECO:0000256" key="4">
    <source>
        <dbReference type="ARBA" id="ARBA00022912"/>
    </source>
</evidence>
<dbReference type="GO" id="GO:0005634">
    <property type="term" value="C:nucleus"/>
    <property type="evidence" value="ECO:0007669"/>
    <property type="project" value="TreeGrafter"/>
</dbReference>
<dbReference type="GO" id="GO:0005737">
    <property type="term" value="C:cytoplasm"/>
    <property type="evidence" value="ECO:0007669"/>
    <property type="project" value="TreeGrafter"/>
</dbReference>
<feature type="compositionally biased region" description="Basic and acidic residues" evidence="7">
    <location>
        <begin position="171"/>
        <end position="180"/>
    </location>
</feature>
<evidence type="ECO:0000256" key="2">
    <source>
        <dbReference type="ARBA" id="ARBA00022618"/>
    </source>
</evidence>
<evidence type="ECO:0000256" key="7">
    <source>
        <dbReference type="SAM" id="MobiDB-lite"/>
    </source>
</evidence>
<dbReference type="Gene3D" id="3.40.250.10">
    <property type="entry name" value="Rhodanese-like domain"/>
    <property type="match status" value="1"/>
</dbReference>
<gene>
    <name evidence="9" type="ORF">LSH36_571g03095</name>
</gene>
<dbReference type="GO" id="GO:0004725">
    <property type="term" value="F:protein tyrosine phosphatase activity"/>
    <property type="evidence" value="ECO:0007669"/>
    <property type="project" value="UniProtKB-UniRule"/>
</dbReference>
<dbReference type="InterPro" id="IPR000751">
    <property type="entry name" value="MPI_Phosphatase"/>
</dbReference>
<comment type="similarity">
    <text evidence="1 6">Belongs to the MPI phosphatase family.</text>
</comment>
<dbReference type="PANTHER" id="PTHR10828:SF76">
    <property type="entry name" value="M-PHASE INDUCER PHOSPHATASE"/>
    <property type="match status" value="1"/>
</dbReference>
<dbReference type="Pfam" id="PF06617">
    <property type="entry name" value="M-inducer_phosp"/>
    <property type="match status" value="1"/>
</dbReference>
<comment type="function">
    <text evidence="6">Tyrosine protein phosphatase which functions as a dosage-dependent inducer of mitotic progression.</text>
</comment>
<accession>A0AAD9MV93</accession>
<evidence type="ECO:0000313" key="10">
    <source>
        <dbReference type="Proteomes" id="UP001208570"/>
    </source>
</evidence>
<feature type="compositionally biased region" description="Polar residues" evidence="7">
    <location>
        <begin position="87"/>
        <end position="98"/>
    </location>
</feature>
<dbReference type="GO" id="GO:0051301">
    <property type="term" value="P:cell division"/>
    <property type="evidence" value="ECO:0007669"/>
    <property type="project" value="UniProtKB-UniRule"/>
</dbReference>
<keyword evidence="4 6" id="KW-0904">Protein phosphatase</keyword>